<feature type="transmembrane region" description="Helical" evidence="2">
    <location>
        <begin position="12"/>
        <end position="33"/>
    </location>
</feature>
<dbReference type="AlphaFoldDB" id="A0A246BAP7"/>
<keyword evidence="2" id="KW-0812">Transmembrane</keyword>
<keyword evidence="4" id="KW-1185">Reference proteome</keyword>
<gene>
    <name evidence="3" type="ORF">AP75_04670</name>
</gene>
<keyword evidence="2" id="KW-0472">Membrane</keyword>
<reference evidence="3 4" key="2">
    <citation type="submission" date="2017-05" db="EMBL/GenBank/DDBJ databases">
        <title>Genome of Chryseobacterium haifense.</title>
        <authorList>
            <person name="Newman J.D."/>
        </authorList>
    </citation>
    <scope>NUCLEOTIDE SEQUENCE [LARGE SCALE GENOMIC DNA]</scope>
    <source>
        <strain evidence="3 4">DSM 19056</strain>
    </source>
</reference>
<accession>A0A246BAP7</accession>
<dbReference type="EMBL" id="JASZ02000006">
    <property type="protein sequence ID" value="OWK98758.1"/>
    <property type="molecule type" value="Genomic_DNA"/>
</dbReference>
<protein>
    <submittedName>
        <fullName evidence="3">Uncharacterized protein</fullName>
    </submittedName>
</protein>
<evidence type="ECO:0000313" key="4">
    <source>
        <dbReference type="Proteomes" id="UP000197587"/>
    </source>
</evidence>
<keyword evidence="2" id="KW-1133">Transmembrane helix</keyword>
<sequence>MLPCHPLGLIPFPFGFTLLPAWIICFLFSGFSFGKIYAKRSGANHNGKRETRKASKQITFFQTSKI</sequence>
<comment type="caution">
    <text evidence="3">The sequence shown here is derived from an EMBL/GenBank/DDBJ whole genome shotgun (WGS) entry which is preliminary data.</text>
</comment>
<reference evidence="3 4" key="1">
    <citation type="submission" date="2014-01" db="EMBL/GenBank/DDBJ databases">
        <authorList>
            <consortium name="Genome Consortium for Active Teaching"/>
            <person name="Sontag T.C."/>
            <person name="Newman J.D."/>
        </authorList>
    </citation>
    <scope>NUCLEOTIDE SEQUENCE [LARGE SCALE GENOMIC DNA]</scope>
    <source>
        <strain evidence="3 4">DSM 19056</strain>
    </source>
</reference>
<evidence type="ECO:0000313" key="3">
    <source>
        <dbReference type="EMBL" id="OWK98758.1"/>
    </source>
</evidence>
<dbReference type="Proteomes" id="UP000197587">
    <property type="component" value="Unassembled WGS sequence"/>
</dbReference>
<organism evidence="3 4">
    <name type="scientific">Kaistella haifensis DSM 19056</name>
    <dbReference type="NCBI Taxonomy" id="1450526"/>
    <lineage>
        <taxon>Bacteria</taxon>
        <taxon>Pseudomonadati</taxon>
        <taxon>Bacteroidota</taxon>
        <taxon>Flavobacteriia</taxon>
        <taxon>Flavobacteriales</taxon>
        <taxon>Weeksellaceae</taxon>
        <taxon>Chryseobacterium group</taxon>
        <taxon>Kaistella</taxon>
    </lineage>
</organism>
<name>A0A246BAP7_9FLAO</name>
<feature type="region of interest" description="Disordered" evidence="1">
    <location>
        <begin position="44"/>
        <end position="66"/>
    </location>
</feature>
<evidence type="ECO:0000256" key="2">
    <source>
        <dbReference type="SAM" id="Phobius"/>
    </source>
</evidence>
<proteinExistence type="predicted"/>
<feature type="compositionally biased region" description="Polar residues" evidence="1">
    <location>
        <begin position="56"/>
        <end position="66"/>
    </location>
</feature>
<evidence type="ECO:0000256" key="1">
    <source>
        <dbReference type="SAM" id="MobiDB-lite"/>
    </source>
</evidence>